<name>A0A369JBE1_HYPMA</name>
<evidence type="ECO:0000313" key="3">
    <source>
        <dbReference type="EMBL" id="RDB19188.1"/>
    </source>
</evidence>
<keyword evidence="4" id="KW-1185">Reference proteome</keyword>
<dbReference type="Pfam" id="PF00652">
    <property type="entry name" value="Ricin_B_lectin"/>
    <property type="match status" value="1"/>
</dbReference>
<organism evidence="3 4">
    <name type="scientific">Hypsizygus marmoreus</name>
    <name type="common">White beech mushroom</name>
    <name type="synonym">Agaricus marmoreus</name>
    <dbReference type="NCBI Taxonomy" id="39966"/>
    <lineage>
        <taxon>Eukaryota</taxon>
        <taxon>Fungi</taxon>
        <taxon>Dikarya</taxon>
        <taxon>Basidiomycota</taxon>
        <taxon>Agaricomycotina</taxon>
        <taxon>Agaricomycetes</taxon>
        <taxon>Agaricomycetidae</taxon>
        <taxon>Agaricales</taxon>
        <taxon>Tricholomatineae</taxon>
        <taxon>Lyophyllaceae</taxon>
        <taxon>Hypsizygus</taxon>
    </lineage>
</organism>
<keyword evidence="1" id="KW-0732">Signal</keyword>
<dbReference type="PROSITE" id="PS50231">
    <property type="entry name" value="RICIN_B_LECTIN"/>
    <property type="match status" value="1"/>
</dbReference>
<dbReference type="Proteomes" id="UP000076154">
    <property type="component" value="Unassembled WGS sequence"/>
</dbReference>
<dbReference type="OrthoDB" id="6770063at2759"/>
<evidence type="ECO:0000259" key="2">
    <source>
        <dbReference type="SMART" id="SM00458"/>
    </source>
</evidence>
<accession>A0A369JBE1</accession>
<sequence>MRSLLTFILLSFSASTLAIREYLISNRCPTEIPLYISGELQGNLAVGELFTKTYPGAENAFIYTSANGGSVESGRGLTRAGFFADDDYYYIIVDPVYFNVGIQITPLNSPPAGTTGFCGRIACTTLTCATAFQQAPTSFPAPTSTPPAPPLYACPTTTDTRYLIEFCPGGTFPSPTLTTVALNPNGNKSKCADVRGAAFANGTPVQIYDCNNTPAQKWTISRGSTKVQLTGTNFCLDAGSTPGNGIGMKIWTCYDNLPAQAWYFTDDNRIALEGKGLCLDLPNGVLTNSNQLQTWQCTDNNNNQVWTI</sequence>
<gene>
    <name evidence="3" type="primary">xlnA_5</name>
    <name evidence="3" type="ORF">Hypma_013640</name>
</gene>
<feature type="signal peptide" evidence="1">
    <location>
        <begin position="1"/>
        <end position="18"/>
    </location>
</feature>
<evidence type="ECO:0000256" key="1">
    <source>
        <dbReference type="SAM" id="SignalP"/>
    </source>
</evidence>
<dbReference type="Gene3D" id="2.80.10.50">
    <property type="match status" value="1"/>
</dbReference>
<dbReference type="InParanoid" id="A0A369JBE1"/>
<feature type="domain" description="Ricin B lectin" evidence="2">
    <location>
        <begin position="174"/>
        <end position="308"/>
    </location>
</feature>
<dbReference type="EMBL" id="LUEZ02000080">
    <property type="protein sequence ID" value="RDB19188.1"/>
    <property type="molecule type" value="Genomic_DNA"/>
</dbReference>
<dbReference type="GO" id="GO:0016798">
    <property type="term" value="F:hydrolase activity, acting on glycosyl bonds"/>
    <property type="evidence" value="ECO:0007669"/>
    <property type="project" value="UniProtKB-KW"/>
</dbReference>
<dbReference type="SMART" id="SM00458">
    <property type="entry name" value="RICIN"/>
    <property type="match status" value="1"/>
</dbReference>
<evidence type="ECO:0000313" key="4">
    <source>
        <dbReference type="Proteomes" id="UP000076154"/>
    </source>
</evidence>
<feature type="chain" id="PRO_5016794691" evidence="1">
    <location>
        <begin position="19"/>
        <end position="308"/>
    </location>
</feature>
<comment type="caution">
    <text evidence="3">The sequence shown here is derived from an EMBL/GenBank/DDBJ whole genome shotgun (WGS) entry which is preliminary data.</text>
</comment>
<dbReference type="AlphaFoldDB" id="A0A369JBE1"/>
<dbReference type="InterPro" id="IPR035992">
    <property type="entry name" value="Ricin_B-like_lectins"/>
</dbReference>
<reference evidence="3" key="1">
    <citation type="submission" date="2018-04" db="EMBL/GenBank/DDBJ databases">
        <title>Whole genome sequencing of Hypsizygus marmoreus.</title>
        <authorList>
            <person name="Choi I.-G."/>
            <person name="Min B."/>
            <person name="Kim J.-G."/>
            <person name="Kim S."/>
            <person name="Oh Y.-L."/>
            <person name="Kong W.-S."/>
            <person name="Park H."/>
            <person name="Jeong J."/>
            <person name="Song E.-S."/>
        </authorList>
    </citation>
    <scope>NUCLEOTIDE SEQUENCE [LARGE SCALE GENOMIC DNA]</scope>
    <source>
        <strain evidence="3">51987-8</strain>
    </source>
</reference>
<protein>
    <submittedName>
        <fullName evidence="3">Endo-1,4-beta-xylanase A</fullName>
    </submittedName>
</protein>
<dbReference type="SUPFAM" id="SSF50370">
    <property type="entry name" value="Ricin B-like lectins"/>
    <property type="match status" value="1"/>
</dbReference>
<dbReference type="GO" id="GO:0045493">
    <property type="term" value="P:xylan catabolic process"/>
    <property type="evidence" value="ECO:0007669"/>
    <property type="project" value="UniProtKB-KW"/>
</dbReference>
<dbReference type="InterPro" id="IPR000772">
    <property type="entry name" value="Ricin_B_lectin"/>
</dbReference>
<proteinExistence type="predicted"/>
<dbReference type="CDD" id="cd00161">
    <property type="entry name" value="beta-trefoil_Ricin-like"/>
    <property type="match status" value="1"/>
</dbReference>